<dbReference type="AlphaFoldDB" id="A0A5B7SVC8"/>
<organism evidence="2 3">
    <name type="scientific">Companilactobacillus futsaii</name>
    <dbReference type="NCBI Taxonomy" id="938155"/>
    <lineage>
        <taxon>Bacteria</taxon>
        <taxon>Bacillati</taxon>
        <taxon>Bacillota</taxon>
        <taxon>Bacilli</taxon>
        <taxon>Lactobacillales</taxon>
        <taxon>Lactobacillaceae</taxon>
        <taxon>Companilactobacillus</taxon>
    </lineage>
</organism>
<protein>
    <submittedName>
        <fullName evidence="2">Uncharacterized protein</fullName>
    </submittedName>
</protein>
<evidence type="ECO:0000256" key="1">
    <source>
        <dbReference type="SAM" id="Phobius"/>
    </source>
</evidence>
<gene>
    <name evidence="2" type="ORF">FG051_00355</name>
</gene>
<feature type="transmembrane region" description="Helical" evidence="1">
    <location>
        <begin position="12"/>
        <end position="29"/>
    </location>
</feature>
<feature type="transmembrane region" description="Helical" evidence="1">
    <location>
        <begin position="35"/>
        <end position="55"/>
    </location>
</feature>
<keyword evidence="1" id="KW-1133">Transmembrane helix</keyword>
<keyword evidence="1" id="KW-0812">Transmembrane</keyword>
<accession>A0A5B7SVC8</accession>
<reference evidence="2 3" key="1">
    <citation type="submission" date="2019-05" db="EMBL/GenBank/DDBJ databases">
        <title>Genome Sequence of Lactobacillus futsaii Y97, a Potential Probiotic Strain Isolated from the Futsai of Taiwan.</title>
        <authorList>
            <person name="Du X."/>
        </authorList>
    </citation>
    <scope>NUCLEOTIDE SEQUENCE [LARGE SCALE GENOMIC DNA]</scope>
    <source>
        <strain evidence="2 3">Y97</strain>
    </source>
</reference>
<dbReference type="RefSeq" id="WP_057811926.1">
    <property type="nucleotide sequence ID" value="NZ_CP040736.1"/>
</dbReference>
<evidence type="ECO:0000313" key="2">
    <source>
        <dbReference type="EMBL" id="QCX23648.1"/>
    </source>
</evidence>
<name>A0A5B7SVC8_9LACO</name>
<proteinExistence type="predicted"/>
<dbReference type="Proteomes" id="UP000310673">
    <property type="component" value="Chromosome"/>
</dbReference>
<keyword evidence="1" id="KW-0472">Membrane</keyword>
<dbReference type="EMBL" id="CP040736">
    <property type="protein sequence ID" value="QCX23648.1"/>
    <property type="molecule type" value="Genomic_DNA"/>
</dbReference>
<evidence type="ECO:0000313" key="3">
    <source>
        <dbReference type="Proteomes" id="UP000310673"/>
    </source>
</evidence>
<sequence length="189" mass="21176">MNLEFGRKVSYKPLLVIVAVSLIIGVFIYTFSDSIMIAGAFAILCLIIGPFLYSINLNDNYGYWEVTDKGIYFYDYSTLERKLSAIIVPSKTNQEFLEFSRIAKVSLVSGKGIKVPDNIVGGVFFNVYAPQKLLINLATPFYLELKTTDGFEVILDLSMDATEDKKIEQALKQITSKSGQDLELLEQTV</sequence>
<dbReference type="KEGG" id="lft:FG051_00355"/>